<reference evidence="1 2" key="1">
    <citation type="submission" date="2024-04" db="EMBL/GenBank/DDBJ databases">
        <title>draft genome sequnece of Paenibacillus filicis.</title>
        <authorList>
            <person name="Kim D.-U."/>
        </authorList>
    </citation>
    <scope>NUCLEOTIDE SEQUENCE [LARGE SCALE GENOMIC DNA]</scope>
    <source>
        <strain evidence="1 2">KACC14197</strain>
    </source>
</reference>
<gene>
    <name evidence="1" type="ORF">WMW72_20320</name>
</gene>
<dbReference type="Proteomes" id="UP001469365">
    <property type="component" value="Unassembled WGS sequence"/>
</dbReference>
<keyword evidence="2" id="KW-1185">Reference proteome</keyword>
<protein>
    <recommendedName>
        <fullName evidence="3">DUF3601 domain-containing protein</fullName>
    </recommendedName>
</protein>
<evidence type="ECO:0008006" key="3">
    <source>
        <dbReference type="Google" id="ProtNLM"/>
    </source>
</evidence>
<name>A0ABU9DN16_9BACL</name>
<comment type="caution">
    <text evidence="1">The sequence shown here is derived from an EMBL/GenBank/DDBJ whole genome shotgun (WGS) entry which is preliminary data.</text>
</comment>
<accession>A0ABU9DN16</accession>
<organism evidence="1 2">
    <name type="scientific">Paenibacillus filicis</name>
    <dbReference type="NCBI Taxonomy" id="669464"/>
    <lineage>
        <taxon>Bacteria</taxon>
        <taxon>Bacillati</taxon>
        <taxon>Bacillota</taxon>
        <taxon>Bacilli</taxon>
        <taxon>Bacillales</taxon>
        <taxon>Paenibacillaceae</taxon>
        <taxon>Paenibacillus</taxon>
    </lineage>
</organism>
<sequence>MEDRILNHPFYKNKTTINSREAFYGKRFDEIAYIEYYLVDDKGGELYLYIATENGHDIQWSYYFAHGPFFIKSIACPYSNGPEWMIELIKSIE</sequence>
<evidence type="ECO:0000313" key="2">
    <source>
        <dbReference type="Proteomes" id="UP001469365"/>
    </source>
</evidence>
<dbReference type="EMBL" id="JBBPCC010000013">
    <property type="protein sequence ID" value="MEK8130256.1"/>
    <property type="molecule type" value="Genomic_DNA"/>
</dbReference>
<evidence type="ECO:0000313" key="1">
    <source>
        <dbReference type="EMBL" id="MEK8130256.1"/>
    </source>
</evidence>
<proteinExistence type="predicted"/>
<dbReference type="RefSeq" id="WP_341417378.1">
    <property type="nucleotide sequence ID" value="NZ_JBBPCC010000013.1"/>
</dbReference>